<keyword evidence="1" id="KW-0472">Membrane</keyword>
<evidence type="ECO:0000313" key="3">
    <source>
        <dbReference type="Proteomes" id="UP000654075"/>
    </source>
</evidence>
<dbReference type="AlphaFoldDB" id="A0A813EVL4"/>
<sequence length="161" mass="17590">MALAASRQRMRVVLQDRGARWVLAGWTVFTVENLIMSEYKADIKQLWGGAGGPGAYMNFYATLSTAAMGSTVAAYYRFAQHGAQLPAPSAKMRVLAFVFRTTGLAMISQLLPPINLGALSILLGFYEAPKDLPQQVRGQMACPFDFNAYASRGEVYGITRV</sequence>
<keyword evidence="1" id="KW-0812">Transmembrane</keyword>
<organism evidence="2 3">
    <name type="scientific">Polarella glacialis</name>
    <name type="common">Dinoflagellate</name>
    <dbReference type="NCBI Taxonomy" id="89957"/>
    <lineage>
        <taxon>Eukaryota</taxon>
        <taxon>Sar</taxon>
        <taxon>Alveolata</taxon>
        <taxon>Dinophyceae</taxon>
        <taxon>Suessiales</taxon>
        <taxon>Suessiaceae</taxon>
        <taxon>Polarella</taxon>
    </lineage>
</organism>
<reference evidence="2" key="1">
    <citation type="submission" date="2021-02" db="EMBL/GenBank/DDBJ databases">
        <authorList>
            <person name="Dougan E. K."/>
            <person name="Rhodes N."/>
            <person name="Thang M."/>
            <person name="Chan C."/>
        </authorList>
    </citation>
    <scope>NUCLEOTIDE SEQUENCE</scope>
</reference>
<dbReference type="EMBL" id="CAJNNV010017483">
    <property type="protein sequence ID" value="CAE8605186.1"/>
    <property type="molecule type" value="Genomic_DNA"/>
</dbReference>
<feature type="transmembrane region" description="Helical" evidence="1">
    <location>
        <begin position="97"/>
        <end position="126"/>
    </location>
</feature>
<protein>
    <submittedName>
        <fullName evidence="2">Uncharacterized protein</fullName>
    </submittedName>
</protein>
<dbReference type="Proteomes" id="UP000654075">
    <property type="component" value="Unassembled WGS sequence"/>
</dbReference>
<proteinExistence type="predicted"/>
<feature type="non-terminal residue" evidence="2">
    <location>
        <position position="1"/>
    </location>
</feature>
<feature type="transmembrane region" description="Helical" evidence="1">
    <location>
        <begin position="21"/>
        <end position="39"/>
    </location>
</feature>
<evidence type="ECO:0000313" key="2">
    <source>
        <dbReference type="EMBL" id="CAE8605186.1"/>
    </source>
</evidence>
<gene>
    <name evidence="2" type="ORF">PGLA1383_LOCUS23312</name>
</gene>
<accession>A0A813EVL4</accession>
<keyword evidence="1" id="KW-1133">Transmembrane helix</keyword>
<feature type="transmembrane region" description="Helical" evidence="1">
    <location>
        <begin position="59"/>
        <end position="76"/>
    </location>
</feature>
<dbReference type="OrthoDB" id="41527at2759"/>
<evidence type="ECO:0000256" key="1">
    <source>
        <dbReference type="SAM" id="Phobius"/>
    </source>
</evidence>
<comment type="caution">
    <text evidence="2">The sequence shown here is derived from an EMBL/GenBank/DDBJ whole genome shotgun (WGS) entry which is preliminary data.</text>
</comment>
<keyword evidence="3" id="KW-1185">Reference proteome</keyword>
<name>A0A813EVL4_POLGL</name>